<keyword evidence="5 6" id="KW-0804">Transcription</keyword>
<dbReference type="PANTHER" id="PTHR43133:SF60">
    <property type="entry name" value="RNA POLYMERASE SIGMA FACTOR SIGV"/>
    <property type="match status" value="1"/>
</dbReference>
<dbReference type="InterPro" id="IPR007627">
    <property type="entry name" value="RNA_pol_sigma70_r2"/>
</dbReference>
<evidence type="ECO:0000256" key="5">
    <source>
        <dbReference type="ARBA" id="ARBA00023163"/>
    </source>
</evidence>
<proteinExistence type="inferred from homology"/>
<comment type="caution">
    <text evidence="9">The sequence shown here is derived from an EMBL/GenBank/DDBJ whole genome shotgun (WGS) entry which is preliminary data.</text>
</comment>
<dbReference type="Gene3D" id="1.10.10.10">
    <property type="entry name" value="Winged helix-like DNA-binding domain superfamily/Winged helix DNA-binding domain"/>
    <property type="match status" value="1"/>
</dbReference>
<dbReference type="SUPFAM" id="SSF88659">
    <property type="entry name" value="Sigma3 and sigma4 domains of RNA polymerase sigma factors"/>
    <property type="match status" value="1"/>
</dbReference>
<protein>
    <recommendedName>
        <fullName evidence="6">RNA polymerase sigma factor</fullName>
    </recommendedName>
</protein>
<dbReference type="InterPro" id="IPR039425">
    <property type="entry name" value="RNA_pol_sigma-70-like"/>
</dbReference>
<evidence type="ECO:0000259" key="8">
    <source>
        <dbReference type="Pfam" id="PF08281"/>
    </source>
</evidence>
<gene>
    <name evidence="9" type="primary">sigY</name>
    <name evidence="9" type="ORF">PACILC2_33270</name>
</gene>
<dbReference type="NCBIfam" id="NF007216">
    <property type="entry name" value="PRK09638.1"/>
    <property type="match status" value="1"/>
</dbReference>
<accession>A0ABQ4N9X4</accession>
<dbReference type="InterPro" id="IPR013324">
    <property type="entry name" value="RNA_pol_sigma_r3/r4-like"/>
</dbReference>
<dbReference type="InterPro" id="IPR013325">
    <property type="entry name" value="RNA_pol_sigma_r2"/>
</dbReference>
<dbReference type="PROSITE" id="PS01063">
    <property type="entry name" value="SIGMA70_ECF"/>
    <property type="match status" value="1"/>
</dbReference>
<evidence type="ECO:0000313" key="9">
    <source>
        <dbReference type="EMBL" id="GIQ64759.1"/>
    </source>
</evidence>
<evidence type="ECO:0000256" key="3">
    <source>
        <dbReference type="ARBA" id="ARBA00023082"/>
    </source>
</evidence>
<dbReference type="Proteomes" id="UP000680304">
    <property type="component" value="Unassembled WGS sequence"/>
</dbReference>
<evidence type="ECO:0000256" key="6">
    <source>
        <dbReference type="RuleBase" id="RU000716"/>
    </source>
</evidence>
<comment type="similarity">
    <text evidence="1 6">Belongs to the sigma-70 factor family. ECF subfamily.</text>
</comment>
<keyword evidence="3 6" id="KW-0731">Sigma factor</keyword>
<dbReference type="RefSeq" id="WP_244863533.1">
    <property type="nucleotide sequence ID" value="NZ_BOVJ01000106.1"/>
</dbReference>
<dbReference type="InterPro" id="IPR000838">
    <property type="entry name" value="RNA_pol_sigma70_ECF_CS"/>
</dbReference>
<dbReference type="PANTHER" id="PTHR43133">
    <property type="entry name" value="RNA POLYMERASE ECF-TYPE SIGMA FACTO"/>
    <property type="match status" value="1"/>
</dbReference>
<name>A0ABQ4N9X4_9BACL</name>
<keyword evidence="4 6" id="KW-0238">DNA-binding</keyword>
<evidence type="ECO:0000256" key="1">
    <source>
        <dbReference type="ARBA" id="ARBA00010641"/>
    </source>
</evidence>
<dbReference type="InterPro" id="IPR013249">
    <property type="entry name" value="RNA_pol_sigma70_r4_t2"/>
</dbReference>
<reference evidence="9 10" key="1">
    <citation type="submission" date="2021-04" db="EMBL/GenBank/DDBJ databases">
        <title>Draft genome sequence of Paenibacillus cisolokensis, LC2-13A.</title>
        <authorList>
            <person name="Uke A."/>
            <person name="Chhe C."/>
            <person name="Baramee S."/>
            <person name="Kosugi A."/>
        </authorList>
    </citation>
    <scope>NUCLEOTIDE SEQUENCE [LARGE SCALE GENOMIC DNA]</scope>
    <source>
        <strain evidence="9 10">LC2-13A</strain>
    </source>
</reference>
<dbReference type="Pfam" id="PF04542">
    <property type="entry name" value="Sigma70_r2"/>
    <property type="match status" value="1"/>
</dbReference>
<dbReference type="InterPro" id="IPR036388">
    <property type="entry name" value="WH-like_DNA-bd_sf"/>
</dbReference>
<dbReference type="EMBL" id="BOVJ01000106">
    <property type="protein sequence ID" value="GIQ64759.1"/>
    <property type="molecule type" value="Genomic_DNA"/>
</dbReference>
<evidence type="ECO:0000313" key="10">
    <source>
        <dbReference type="Proteomes" id="UP000680304"/>
    </source>
</evidence>
<dbReference type="Gene3D" id="1.10.1740.10">
    <property type="match status" value="1"/>
</dbReference>
<evidence type="ECO:0000256" key="2">
    <source>
        <dbReference type="ARBA" id="ARBA00023015"/>
    </source>
</evidence>
<evidence type="ECO:0000256" key="4">
    <source>
        <dbReference type="ARBA" id="ARBA00023125"/>
    </source>
</evidence>
<feature type="domain" description="RNA polymerase sigma-70 region 2" evidence="7">
    <location>
        <begin position="22"/>
        <end position="89"/>
    </location>
</feature>
<dbReference type="SUPFAM" id="SSF88946">
    <property type="entry name" value="Sigma2 domain of RNA polymerase sigma factors"/>
    <property type="match status" value="1"/>
</dbReference>
<dbReference type="NCBIfam" id="TIGR02937">
    <property type="entry name" value="sigma70-ECF"/>
    <property type="match status" value="1"/>
</dbReference>
<dbReference type="CDD" id="cd06171">
    <property type="entry name" value="Sigma70_r4"/>
    <property type="match status" value="1"/>
</dbReference>
<keyword evidence="2 6" id="KW-0805">Transcription regulation</keyword>
<organism evidence="9 10">
    <name type="scientific">Paenibacillus cisolokensis</name>
    <dbReference type="NCBI Taxonomy" id="1658519"/>
    <lineage>
        <taxon>Bacteria</taxon>
        <taxon>Bacillati</taxon>
        <taxon>Bacillota</taxon>
        <taxon>Bacilli</taxon>
        <taxon>Bacillales</taxon>
        <taxon>Paenibacillaceae</taxon>
        <taxon>Paenibacillus</taxon>
    </lineage>
</organism>
<dbReference type="InterPro" id="IPR014284">
    <property type="entry name" value="RNA_pol_sigma-70_dom"/>
</dbReference>
<feature type="domain" description="RNA polymerase sigma factor 70 region 4 type 2" evidence="8">
    <location>
        <begin position="118"/>
        <end position="163"/>
    </location>
</feature>
<keyword evidence="10" id="KW-1185">Reference proteome</keyword>
<evidence type="ECO:0000259" key="7">
    <source>
        <dbReference type="Pfam" id="PF04542"/>
    </source>
</evidence>
<sequence>MDNEDVRIARAVRGDADALAALLREHYPFVMNYLLKVTMNRPLAEDIAQETMIRAIESIAAFRRDSKFSTWLVAIASRLVIDAARRRKRERRWRQDEYAARSLRYETLQAQGEWPAAMDALGRLPPGVRMAILLKHYYGYGYDEIGAMMGIPAGTVKSRVHNGINELRKELGDDA</sequence>
<dbReference type="Pfam" id="PF08281">
    <property type="entry name" value="Sigma70_r4_2"/>
    <property type="match status" value="1"/>
</dbReference>